<comment type="caution">
    <text evidence="1">The sequence shown here is derived from an EMBL/GenBank/DDBJ whole genome shotgun (WGS) entry which is preliminary data.</text>
</comment>
<organism evidence="1 2">
    <name type="scientific">Helianthus annuus</name>
    <name type="common">Common sunflower</name>
    <dbReference type="NCBI Taxonomy" id="4232"/>
    <lineage>
        <taxon>Eukaryota</taxon>
        <taxon>Viridiplantae</taxon>
        <taxon>Streptophyta</taxon>
        <taxon>Embryophyta</taxon>
        <taxon>Tracheophyta</taxon>
        <taxon>Spermatophyta</taxon>
        <taxon>Magnoliopsida</taxon>
        <taxon>eudicotyledons</taxon>
        <taxon>Gunneridae</taxon>
        <taxon>Pentapetalae</taxon>
        <taxon>asterids</taxon>
        <taxon>campanulids</taxon>
        <taxon>Asterales</taxon>
        <taxon>Asteraceae</taxon>
        <taxon>Asteroideae</taxon>
        <taxon>Heliantheae alliance</taxon>
        <taxon>Heliantheae</taxon>
        <taxon>Helianthus</taxon>
    </lineage>
</organism>
<dbReference type="EMBL" id="MNCJ02000332">
    <property type="protein sequence ID" value="KAF5757357.1"/>
    <property type="molecule type" value="Genomic_DNA"/>
</dbReference>
<dbReference type="AlphaFoldDB" id="A0A9K3DKT0"/>
<accession>A0A9K3DKT0</accession>
<gene>
    <name evidence="1" type="ORF">HanXRQr2_Chr17g0825721</name>
</gene>
<evidence type="ECO:0000313" key="1">
    <source>
        <dbReference type="EMBL" id="KAF5757357.1"/>
    </source>
</evidence>
<name>A0A9K3DKT0_HELAN</name>
<protein>
    <submittedName>
        <fullName evidence="1">Uncharacterized protein</fullName>
    </submittedName>
</protein>
<dbReference type="Proteomes" id="UP000215914">
    <property type="component" value="Unassembled WGS sequence"/>
</dbReference>
<sequence length="50" mass="5986">MIIINILLMLRLKRVFSQTSIGEKSIYYFGVSLKLFTKMMFHFLFAFSFN</sequence>
<reference evidence="1" key="1">
    <citation type="journal article" date="2017" name="Nature">
        <title>The sunflower genome provides insights into oil metabolism, flowering and Asterid evolution.</title>
        <authorList>
            <person name="Badouin H."/>
            <person name="Gouzy J."/>
            <person name="Grassa C.J."/>
            <person name="Murat F."/>
            <person name="Staton S.E."/>
            <person name="Cottret L."/>
            <person name="Lelandais-Briere C."/>
            <person name="Owens G.L."/>
            <person name="Carrere S."/>
            <person name="Mayjonade B."/>
            <person name="Legrand L."/>
            <person name="Gill N."/>
            <person name="Kane N.C."/>
            <person name="Bowers J.E."/>
            <person name="Hubner S."/>
            <person name="Bellec A."/>
            <person name="Berard A."/>
            <person name="Berges H."/>
            <person name="Blanchet N."/>
            <person name="Boniface M.C."/>
            <person name="Brunel D."/>
            <person name="Catrice O."/>
            <person name="Chaidir N."/>
            <person name="Claudel C."/>
            <person name="Donnadieu C."/>
            <person name="Faraut T."/>
            <person name="Fievet G."/>
            <person name="Helmstetter N."/>
            <person name="King M."/>
            <person name="Knapp S.J."/>
            <person name="Lai Z."/>
            <person name="Le Paslier M.C."/>
            <person name="Lippi Y."/>
            <person name="Lorenzon L."/>
            <person name="Mandel J.R."/>
            <person name="Marage G."/>
            <person name="Marchand G."/>
            <person name="Marquand E."/>
            <person name="Bret-Mestries E."/>
            <person name="Morien E."/>
            <person name="Nambeesan S."/>
            <person name="Nguyen T."/>
            <person name="Pegot-Espagnet P."/>
            <person name="Pouilly N."/>
            <person name="Raftis F."/>
            <person name="Sallet E."/>
            <person name="Schiex T."/>
            <person name="Thomas J."/>
            <person name="Vandecasteele C."/>
            <person name="Vares D."/>
            <person name="Vear F."/>
            <person name="Vautrin S."/>
            <person name="Crespi M."/>
            <person name="Mangin B."/>
            <person name="Burke J.M."/>
            <person name="Salse J."/>
            <person name="Munos S."/>
            <person name="Vincourt P."/>
            <person name="Rieseberg L.H."/>
            <person name="Langlade N.B."/>
        </authorList>
    </citation>
    <scope>NUCLEOTIDE SEQUENCE</scope>
    <source>
        <tissue evidence="1">Leaves</tissue>
    </source>
</reference>
<keyword evidence="2" id="KW-1185">Reference proteome</keyword>
<dbReference type="Gramene" id="mRNA:HanXRQr2_Chr17g0825721">
    <property type="protein sequence ID" value="CDS:HanXRQr2_Chr17g0825721.1"/>
    <property type="gene ID" value="HanXRQr2_Chr17g0825721"/>
</dbReference>
<evidence type="ECO:0000313" key="2">
    <source>
        <dbReference type="Proteomes" id="UP000215914"/>
    </source>
</evidence>
<proteinExistence type="predicted"/>
<reference evidence="1" key="2">
    <citation type="submission" date="2020-06" db="EMBL/GenBank/DDBJ databases">
        <title>Helianthus annuus Genome sequencing and assembly Release 2.</title>
        <authorList>
            <person name="Gouzy J."/>
            <person name="Langlade N."/>
            <person name="Munos S."/>
        </authorList>
    </citation>
    <scope>NUCLEOTIDE SEQUENCE</scope>
    <source>
        <tissue evidence="1">Leaves</tissue>
    </source>
</reference>